<evidence type="ECO:0000256" key="1">
    <source>
        <dbReference type="ARBA" id="ARBA00010552"/>
    </source>
</evidence>
<dbReference type="Gene3D" id="3.30.1330.40">
    <property type="entry name" value="RutC-like"/>
    <property type="match status" value="1"/>
</dbReference>
<dbReference type="CDD" id="cd00448">
    <property type="entry name" value="YjgF_YER057c_UK114_family"/>
    <property type="match status" value="1"/>
</dbReference>
<comment type="similarity">
    <text evidence="1">Belongs to the RutC family.</text>
</comment>
<dbReference type="SUPFAM" id="SSF55298">
    <property type="entry name" value="YjgF-like"/>
    <property type="match status" value="1"/>
</dbReference>
<organism evidence="2 3">
    <name type="scientific">Streptomyces laurentii</name>
    <dbReference type="NCBI Taxonomy" id="39478"/>
    <lineage>
        <taxon>Bacteria</taxon>
        <taxon>Bacillati</taxon>
        <taxon>Actinomycetota</taxon>
        <taxon>Actinomycetes</taxon>
        <taxon>Kitasatosporales</taxon>
        <taxon>Streptomycetaceae</taxon>
        <taxon>Streptomyces</taxon>
    </lineage>
</organism>
<dbReference type="AlphaFoldDB" id="A0A169PDK3"/>
<dbReference type="InterPro" id="IPR035959">
    <property type="entry name" value="RutC-like_sf"/>
</dbReference>
<dbReference type="GO" id="GO:0005829">
    <property type="term" value="C:cytosol"/>
    <property type="evidence" value="ECO:0007669"/>
    <property type="project" value="TreeGrafter"/>
</dbReference>
<protein>
    <submittedName>
        <fullName evidence="2">Uncharacterized protein</fullName>
    </submittedName>
</protein>
<dbReference type="Pfam" id="PF01042">
    <property type="entry name" value="Ribonuc_L-PSP"/>
    <property type="match status" value="1"/>
</dbReference>
<sequence>MTDSPTRRTTGSGNIRLANSTAMIAPLGHYSHVAVHNGVAHVSGQLPLRADGTPATKEPFGTQARMVLHNLDNCLAAVGTDRDHLISVTVYVTDIAQWPEFDAIYSEWLGSHRPARAVAGVSSLHYGAAVEVQAVAAMDAGGWE</sequence>
<keyword evidence="3" id="KW-1185">Reference proteome</keyword>
<dbReference type="RefSeq" id="WP_359885381.1">
    <property type="nucleotide sequence ID" value="NZ_JBEYHT010000093.1"/>
</dbReference>
<proteinExistence type="inferred from homology"/>
<dbReference type="PANTHER" id="PTHR11803:SF58">
    <property type="entry name" value="PROTEIN HMF1-RELATED"/>
    <property type="match status" value="1"/>
</dbReference>
<dbReference type="Proteomes" id="UP000217676">
    <property type="component" value="Chromosome"/>
</dbReference>
<dbReference type="GO" id="GO:0019239">
    <property type="term" value="F:deaminase activity"/>
    <property type="evidence" value="ECO:0007669"/>
    <property type="project" value="TreeGrafter"/>
</dbReference>
<dbReference type="KEGG" id="slau:SLA_6526"/>
<name>A0A169PDK3_STRLU</name>
<reference evidence="2 3" key="1">
    <citation type="journal article" date="2016" name="Genome Announc.">
        <title>Complete Genome Sequence of Thiostrepton-Producing Streptomyces laurentii ATCC 31255.</title>
        <authorList>
            <person name="Doi K."/>
            <person name="Fujino Y."/>
            <person name="Nagayoshi Y."/>
            <person name="Ohshima T."/>
            <person name="Ogata S."/>
        </authorList>
    </citation>
    <scope>NUCLEOTIDE SEQUENCE [LARGE SCALE GENOMIC DNA]</scope>
    <source>
        <strain evidence="2 3">ATCC 31255</strain>
    </source>
</reference>
<dbReference type="PANTHER" id="PTHR11803">
    <property type="entry name" value="2-IMINOBUTANOATE/2-IMINOPROPANOATE DEAMINASE RIDA"/>
    <property type="match status" value="1"/>
</dbReference>
<evidence type="ECO:0000313" key="3">
    <source>
        <dbReference type="Proteomes" id="UP000217676"/>
    </source>
</evidence>
<evidence type="ECO:0000313" key="2">
    <source>
        <dbReference type="EMBL" id="BAU87392.1"/>
    </source>
</evidence>
<accession>A0A169PDK3</accession>
<gene>
    <name evidence="2" type="ORF">SLA_6526</name>
</gene>
<dbReference type="InterPro" id="IPR006175">
    <property type="entry name" value="YjgF/YER057c/UK114"/>
</dbReference>
<dbReference type="EMBL" id="AP017424">
    <property type="protein sequence ID" value="BAU87392.1"/>
    <property type="molecule type" value="Genomic_DNA"/>
</dbReference>